<dbReference type="EnsemblMetazoa" id="AFAF012978-RA">
    <property type="protein sequence ID" value="AFAF012978-PA"/>
    <property type="gene ID" value="AFAF012978"/>
</dbReference>
<dbReference type="Proteomes" id="UP000075886">
    <property type="component" value="Unassembled WGS sequence"/>
</dbReference>
<evidence type="ECO:0000313" key="1">
    <source>
        <dbReference type="EnsemblMetazoa" id="AFAF012978-PA"/>
    </source>
</evidence>
<reference evidence="1" key="2">
    <citation type="submission" date="2020-05" db="UniProtKB">
        <authorList>
            <consortium name="EnsemblMetazoa"/>
        </authorList>
    </citation>
    <scope>IDENTIFICATION</scope>
    <source>
        <strain evidence="1">FAR1</strain>
    </source>
</reference>
<reference evidence="2" key="1">
    <citation type="submission" date="2014-01" db="EMBL/GenBank/DDBJ databases">
        <title>The Genome Sequence of Anopheles farauti FAR1 (V2).</title>
        <authorList>
            <consortium name="The Broad Institute Genomics Platform"/>
            <person name="Neafsey D.E."/>
            <person name="Besansky N."/>
            <person name="Howell P."/>
            <person name="Walton C."/>
            <person name="Young S.K."/>
            <person name="Zeng Q."/>
            <person name="Gargeya S."/>
            <person name="Fitzgerald M."/>
            <person name="Haas B."/>
            <person name="Abouelleil A."/>
            <person name="Allen A.W."/>
            <person name="Alvarado L."/>
            <person name="Arachchi H.M."/>
            <person name="Berlin A.M."/>
            <person name="Chapman S.B."/>
            <person name="Gainer-Dewar J."/>
            <person name="Goldberg J."/>
            <person name="Griggs A."/>
            <person name="Gujja S."/>
            <person name="Hansen M."/>
            <person name="Howarth C."/>
            <person name="Imamovic A."/>
            <person name="Ireland A."/>
            <person name="Larimer J."/>
            <person name="McCowan C."/>
            <person name="Murphy C."/>
            <person name="Pearson M."/>
            <person name="Poon T.W."/>
            <person name="Priest M."/>
            <person name="Roberts A."/>
            <person name="Saif S."/>
            <person name="Shea T."/>
            <person name="Sisk P."/>
            <person name="Sykes S."/>
            <person name="Wortman J."/>
            <person name="Nusbaum C."/>
            <person name="Birren B."/>
        </authorList>
    </citation>
    <scope>NUCLEOTIDE SEQUENCE [LARGE SCALE GENOMIC DNA]</scope>
    <source>
        <strain evidence="2">FAR1</strain>
    </source>
</reference>
<dbReference type="VEuPathDB" id="VectorBase:AFAF012978"/>
<proteinExistence type="predicted"/>
<sequence>MSYPYTQRHRNWAGAICIGLKQYLAVSVSNSVVSLTVSAGRLWLASFNHQTTLVSSCRVLVACWYFCCWPAMDSRTTTSRGWRERQAAPHGRLPPAFALVFIPHAFSSVKISVKKPGSALMRSMFDDSRFTISKHLPDEVEGKENKRQDAAFHLLCLSVLSEWAIYGFGGPIRHSFGLQAH</sequence>
<dbReference type="AlphaFoldDB" id="A0A182QM69"/>
<dbReference type="EMBL" id="AXCN02000728">
    <property type="status" value="NOT_ANNOTATED_CDS"/>
    <property type="molecule type" value="Genomic_DNA"/>
</dbReference>
<keyword evidence="2" id="KW-1185">Reference proteome</keyword>
<organism evidence="1 2">
    <name type="scientific">Anopheles farauti</name>
    <dbReference type="NCBI Taxonomy" id="69004"/>
    <lineage>
        <taxon>Eukaryota</taxon>
        <taxon>Metazoa</taxon>
        <taxon>Ecdysozoa</taxon>
        <taxon>Arthropoda</taxon>
        <taxon>Hexapoda</taxon>
        <taxon>Insecta</taxon>
        <taxon>Pterygota</taxon>
        <taxon>Neoptera</taxon>
        <taxon>Endopterygota</taxon>
        <taxon>Diptera</taxon>
        <taxon>Nematocera</taxon>
        <taxon>Culicoidea</taxon>
        <taxon>Culicidae</taxon>
        <taxon>Anophelinae</taxon>
        <taxon>Anopheles</taxon>
    </lineage>
</organism>
<name>A0A182QM69_9DIPT</name>
<evidence type="ECO:0000313" key="2">
    <source>
        <dbReference type="Proteomes" id="UP000075886"/>
    </source>
</evidence>
<protein>
    <submittedName>
        <fullName evidence="1">Uncharacterized protein</fullName>
    </submittedName>
</protein>
<accession>A0A182QM69</accession>